<proteinExistence type="predicted"/>
<name>A0A174LHC7_FLAPL</name>
<organism evidence="2 3">
    <name type="scientific">Flavonifractor plautii</name>
    <name type="common">Fusobacterium plautii</name>
    <dbReference type="NCBI Taxonomy" id="292800"/>
    <lineage>
        <taxon>Bacteria</taxon>
        <taxon>Bacillati</taxon>
        <taxon>Bacillota</taxon>
        <taxon>Clostridia</taxon>
        <taxon>Eubacteriales</taxon>
        <taxon>Oscillospiraceae</taxon>
        <taxon>Flavonifractor</taxon>
    </lineage>
</organism>
<evidence type="ECO:0000313" key="3">
    <source>
        <dbReference type="Proteomes" id="UP000095746"/>
    </source>
</evidence>
<dbReference type="AlphaFoldDB" id="A0A174LHC7"/>
<reference evidence="2 3" key="1">
    <citation type="submission" date="2015-09" db="EMBL/GenBank/DDBJ databases">
        <authorList>
            <consortium name="Pathogen Informatics"/>
        </authorList>
    </citation>
    <scope>NUCLEOTIDE SEQUENCE [LARGE SCALE GENOMIC DNA]</scope>
    <source>
        <strain evidence="2 3">2789STDY5608854</strain>
    </source>
</reference>
<evidence type="ECO:0000313" key="2">
    <source>
        <dbReference type="EMBL" id="CUP21040.1"/>
    </source>
</evidence>
<protein>
    <submittedName>
        <fullName evidence="2">Uncharacterized protein</fullName>
    </submittedName>
</protein>
<feature type="region of interest" description="Disordered" evidence="1">
    <location>
        <begin position="26"/>
        <end position="68"/>
    </location>
</feature>
<accession>A0A174LHC7</accession>
<evidence type="ECO:0000256" key="1">
    <source>
        <dbReference type="SAM" id="MobiDB-lite"/>
    </source>
</evidence>
<gene>
    <name evidence="2" type="ORF">ERS852411_02829</name>
</gene>
<dbReference type="EMBL" id="CYZT01000285">
    <property type="protein sequence ID" value="CUP21040.1"/>
    <property type="molecule type" value="Genomic_DNA"/>
</dbReference>
<sequence>MSTPQHTATEASMAVMSSATSCLAAGATSPRRVGKGLGEAVSTGWPGSRTRVWHRGQKDAVASSSTPQ</sequence>
<dbReference type="Proteomes" id="UP000095746">
    <property type="component" value="Unassembled WGS sequence"/>
</dbReference>